<evidence type="ECO:0000313" key="1">
    <source>
        <dbReference type="EMBL" id="MTW05873.1"/>
    </source>
</evidence>
<proteinExistence type="predicted"/>
<dbReference type="RefSeq" id="WP_155442217.1">
    <property type="nucleotide sequence ID" value="NZ_WNLA01000032.1"/>
</dbReference>
<dbReference type="OrthoDB" id="7477520at2"/>
<protein>
    <recommendedName>
        <fullName evidence="3">Conjugal transfer protein TraD</fullName>
    </recommendedName>
</protein>
<keyword evidence="2" id="KW-1185">Reference proteome</keyword>
<comment type="caution">
    <text evidence="1">The sequence shown here is derived from an EMBL/GenBank/DDBJ whole genome shotgun (WGS) entry which is preliminary data.</text>
</comment>
<dbReference type="Proteomes" id="UP000484015">
    <property type="component" value="Unassembled WGS sequence"/>
</dbReference>
<evidence type="ECO:0008006" key="3">
    <source>
        <dbReference type="Google" id="ProtNLM"/>
    </source>
</evidence>
<dbReference type="AlphaFoldDB" id="A0A6L6Q7R1"/>
<organism evidence="1 2">
    <name type="scientific">Pseudoduganella ginsengisoli</name>
    <dbReference type="NCBI Taxonomy" id="1462440"/>
    <lineage>
        <taxon>Bacteria</taxon>
        <taxon>Pseudomonadati</taxon>
        <taxon>Pseudomonadota</taxon>
        <taxon>Betaproteobacteria</taxon>
        <taxon>Burkholderiales</taxon>
        <taxon>Oxalobacteraceae</taxon>
        <taxon>Telluria group</taxon>
        <taxon>Pseudoduganella</taxon>
    </lineage>
</organism>
<reference evidence="1 2" key="1">
    <citation type="submission" date="2019-11" db="EMBL/GenBank/DDBJ databases">
        <title>Type strains purchased from KCTC, JCM and DSMZ.</title>
        <authorList>
            <person name="Lu H."/>
        </authorList>
    </citation>
    <scope>NUCLEOTIDE SEQUENCE [LARGE SCALE GENOMIC DNA]</scope>
    <source>
        <strain evidence="1 2">KCTC 42409</strain>
    </source>
</reference>
<dbReference type="EMBL" id="WNLA01000032">
    <property type="protein sequence ID" value="MTW05873.1"/>
    <property type="molecule type" value="Genomic_DNA"/>
</dbReference>
<gene>
    <name evidence="1" type="ORF">GM668_27725</name>
</gene>
<accession>A0A6L6Q7R1</accession>
<evidence type="ECO:0000313" key="2">
    <source>
        <dbReference type="Proteomes" id="UP000484015"/>
    </source>
</evidence>
<sequence>MSTENPKELLPELFDTGPSDALVEKLADAMTPGFVAECDPIEAERAGAFAEDAMSEADALASSIDLNRPAG</sequence>
<name>A0A6L6Q7R1_9BURK</name>